<reference evidence="1" key="1">
    <citation type="submission" date="2025-09" db="UniProtKB">
        <authorList>
            <consortium name="EnsemblPlants"/>
        </authorList>
    </citation>
    <scope>IDENTIFICATION</scope>
</reference>
<dbReference type="EnsemblPlants" id="AVESA.00010b.r2.UnG1401140.1">
    <property type="protein sequence ID" value="AVESA.00010b.r2.UnG1401140.1.CDS"/>
    <property type="gene ID" value="AVESA.00010b.r2.UnG1401140"/>
</dbReference>
<evidence type="ECO:0000313" key="1">
    <source>
        <dbReference type="EnsemblPlants" id="AVESA.00010b.r2.UnG1401140.1.CDS"/>
    </source>
</evidence>
<organism evidence="1 2">
    <name type="scientific">Avena sativa</name>
    <name type="common">Oat</name>
    <dbReference type="NCBI Taxonomy" id="4498"/>
    <lineage>
        <taxon>Eukaryota</taxon>
        <taxon>Viridiplantae</taxon>
        <taxon>Streptophyta</taxon>
        <taxon>Embryophyta</taxon>
        <taxon>Tracheophyta</taxon>
        <taxon>Spermatophyta</taxon>
        <taxon>Magnoliopsida</taxon>
        <taxon>Liliopsida</taxon>
        <taxon>Poales</taxon>
        <taxon>Poaceae</taxon>
        <taxon>BOP clade</taxon>
        <taxon>Pooideae</taxon>
        <taxon>Poodae</taxon>
        <taxon>Poeae</taxon>
        <taxon>Poeae Chloroplast Group 1 (Aveneae type)</taxon>
        <taxon>Aveninae</taxon>
        <taxon>Avena</taxon>
    </lineage>
</organism>
<sequence length="293" mass="31943">MAGEMSKEELGSVLLQAMLAAKNLRPQRDRLLQLRRRLQQHLSPSDDDMAAGLREFAVDVEHINPAFAARLNELAAMRMDVAVTIKHGDLASELSAVYYVGIDPAARPLATCLDLAARSGARLALNLNPACADMPDEQLFDALVAQRLPARPTTQAEAFSHVEAAFFAVKLCKEHHLPICIEHLFGIRPPLVTNKHKDNPVDAATEHDNKNSDPAPATGEPPQAAARSSIDHDKARVYLDRACTLASLAVDHIDLSVAVISGFVDPKEVATISEFTDREANISENHFLQITTI</sequence>
<proteinExistence type="predicted"/>
<protein>
    <submittedName>
        <fullName evidence="1">Uncharacterized protein</fullName>
    </submittedName>
</protein>
<keyword evidence="2" id="KW-1185">Reference proteome</keyword>
<dbReference type="Proteomes" id="UP001732700">
    <property type="component" value="Unassembled WGS sequence"/>
</dbReference>
<evidence type="ECO:0000313" key="2">
    <source>
        <dbReference type="Proteomes" id="UP001732700"/>
    </source>
</evidence>
<name>A0ACD6AM26_AVESA</name>
<accession>A0ACD6AM26</accession>